<keyword evidence="3" id="KW-1003">Cell membrane</keyword>
<keyword evidence="6 10" id="KW-0472">Membrane</keyword>
<evidence type="ECO:0000256" key="7">
    <source>
        <dbReference type="ARBA" id="ARBA00036521"/>
    </source>
</evidence>
<evidence type="ECO:0000256" key="8">
    <source>
        <dbReference type="ARBA" id="ARBA00036771"/>
    </source>
</evidence>
<dbReference type="GO" id="GO:0005886">
    <property type="term" value="C:plasma membrane"/>
    <property type="evidence" value="ECO:0000318"/>
    <property type="project" value="GO_Central"/>
</dbReference>
<feature type="transmembrane region" description="Helical" evidence="10">
    <location>
        <begin position="938"/>
        <end position="958"/>
    </location>
</feature>
<feature type="transmembrane region" description="Helical" evidence="10">
    <location>
        <begin position="54"/>
        <end position="73"/>
    </location>
</feature>
<feature type="transmembrane region" description="Helical" evidence="10">
    <location>
        <begin position="623"/>
        <end position="641"/>
    </location>
</feature>
<evidence type="ECO:0000256" key="2">
    <source>
        <dbReference type="ARBA" id="ARBA00006727"/>
    </source>
</evidence>
<feature type="transmembrane region" description="Helical" evidence="10">
    <location>
        <begin position="782"/>
        <end position="805"/>
    </location>
</feature>
<dbReference type="GO" id="GO:0016323">
    <property type="term" value="C:basolateral plasma membrane"/>
    <property type="evidence" value="ECO:0007669"/>
    <property type="project" value="UniProtKB-SubCell"/>
</dbReference>
<evidence type="ECO:0000256" key="1">
    <source>
        <dbReference type="ARBA" id="ARBA00004554"/>
    </source>
</evidence>
<feature type="transmembrane region" description="Helical" evidence="10">
    <location>
        <begin position="400"/>
        <end position="420"/>
    </location>
</feature>
<feature type="transmembrane region" description="Helical" evidence="10">
    <location>
        <begin position="332"/>
        <end position="357"/>
    </location>
</feature>
<dbReference type="KEGG" id="bfo:118426925"/>
<feature type="domain" description="Major facilitator superfamily (MFS) profile" evidence="11">
    <location>
        <begin position="557"/>
        <end position="962"/>
    </location>
</feature>
<feature type="transmembrane region" description="Helical" evidence="10">
    <location>
        <begin position="169"/>
        <end position="192"/>
    </location>
</feature>
<dbReference type="SUPFAM" id="SSF103473">
    <property type="entry name" value="MFS general substrate transporter"/>
    <property type="match status" value="2"/>
</dbReference>
<feature type="transmembrane region" description="Helical" evidence="10">
    <location>
        <begin position="870"/>
        <end position="895"/>
    </location>
</feature>
<evidence type="ECO:0000256" key="10">
    <source>
        <dbReference type="SAM" id="Phobius"/>
    </source>
</evidence>
<feature type="transmembrane region" description="Helical" evidence="10">
    <location>
        <begin position="647"/>
        <end position="671"/>
    </location>
</feature>
<evidence type="ECO:0000256" key="3">
    <source>
        <dbReference type="ARBA" id="ARBA00022475"/>
    </source>
</evidence>
<dbReference type="Gene3D" id="1.20.1250.20">
    <property type="entry name" value="MFS general substrate transporter like domains"/>
    <property type="match status" value="4"/>
</dbReference>
<comment type="similarity">
    <text evidence="2">Belongs to the major facilitator superfamily. Monocarboxylate porter (TC 2.A.1.13) family.</text>
</comment>
<evidence type="ECO:0000313" key="13">
    <source>
        <dbReference type="RefSeq" id="XP_035692449.1"/>
    </source>
</evidence>
<dbReference type="OMA" id="ICIHIMT"/>
<comment type="subcellular location">
    <subcellularLocation>
        <location evidence="1">Basolateral cell membrane</location>
        <topology evidence="1">Multi-pass membrane protein</topology>
    </subcellularLocation>
</comment>
<evidence type="ECO:0000259" key="11">
    <source>
        <dbReference type="PROSITE" id="PS50850"/>
    </source>
</evidence>
<dbReference type="Proteomes" id="UP000001554">
    <property type="component" value="Chromosome 12"/>
</dbReference>
<proteinExistence type="inferred from homology"/>
<dbReference type="FunFam" id="1.20.1250.20:FF:000728">
    <property type="entry name" value="Uncharacterized protein"/>
    <property type="match status" value="2"/>
</dbReference>
<evidence type="ECO:0000256" key="5">
    <source>
        <dbReference type="ARBA" id="ARBA00022989"/>
    </source>
</evidence>
<dbReference type="InterPro" id="IPR050327">
    <property type="entry name" value="Proton-linked_MCT"/>
</dbReference>
<feature type="transmembrane region" description="Helical" evidence="10">
    <location>
        <begin position="309"/>
        <end position="326"/>
    </location>
</feature>
<reference evidence="12" key="1">
    <citation type="journal article" date="2020" name="Nat. Ecol. Evol.">
        <title>Deeply conserved synteny resolves early events in vertebrate evolution.</title>
        <authorList>
            <person name="Simakov O."/>
            <person name="Marletaz F."/>
            <person name="Yue J.X."/>
            <person name="O'Connell B."/>
            <person name="Jenkins J."/>
            <person name="Brandt A."/>
            <person name="Calef R."/>
            <person name="Tung C.H."/>
            <person name="Huang T.K."/>
            <person name="Schmutz J."/>
            <person name="Satoh N."/>
            <person name="Yu J.K."/>
            <person name="Putnam N.H."/>
            <person name="Green R.E."/>
            <person name="Rokhsar D.S."/>
        </authorList>
    </citation>
    <scope>NUCLEOTIDE SEQUENCE [LARGE SCALE GENOMIC DNA]</scope>
    <source>
        <strain evidence="12">S238N-H82</strain>
    </source>
</reference>
<dbReference type="RefSeq" id="XP_035692449.1">
    <property type="nucleotide sequence ID" value="XM_035836556.1"/>
</dbReference>
<accession>A0A9J7N740</accession>
<dbReference type="GeneID" id="118426925"/>
<dbReference type="InterPro" id="IPR020846">
    <property type="entry name" value="MFS_dom"/>
</dbReference>
<dbReference type="Pfam" id="PF07690">
    <property type="entry name" value="MFS_1"/>
    <property type="match status" value="3"/>
</dbReference>
<feature type="transmembrane region" description="Helical" evidence="10">
    <location>
        <begin position="109"/>
        <end position="132"/>
    </location>
</feature>
<comment type="function">
    <text evidence="9">Functions as a transporter for creatine and as well for its precursor guanidinoacetate. Transport of creatine and GAA is independent of resting membrane potential and extracellular Na(+), Cl(-), or pH. Contributes to the process of creatine biosynthesis and distribution.</text>
</comment>
<feature type="transmembrane region" description="Helical" evidence="10">
    <location>
        <begin position="591"/>
        <end position="611"/>
    </location>
</feature>
<keyword evidence="12" id="KW-1185">Reference proteome</keyword>
<organism evidence="12 13">
    <name type="scientific">Branchiostoma floridae</name>
    <name type="common">Florida lancelet</name>
    <name type="synonym">Amphioxus</name>
    <dbReference type="NCBI Taxonomy" id="7739"/>
    <lineage>
        <taxon>Eukaryota</taxon>
        <taxon>Metazoa</taxon>
        <taxon>Chordata</taxon>
        <taxon>Cephalochordata</taxon>
        <taxon>Leptocardii</taxon>
        <taxon>Amphioxiformes</taxon>
        <taxon>Branchiostomatidae</taxon>
        <taxon>Branchiostoma</taxon>
    </lineage>
</organism>
<dbReference type="FunFam" id="1.20.1250.20:FF:000466">
    <property type="entry name" value="Uncharacterized protein"/>
    <property type="match status" value="2"/>
</dbReference>
<protein>
    <submittedName>
        <fullName evidence="13">Uncharacterized protein LOC118426925</fullName>
    </submittedName>
</protein>
<feature type="transmembrane region" description="Helical" evidence="10">
    <location>
        <begin position="710"/>
        <end position="730"/>
    </location>
</feature>
<evidence type="ECO:0000256" key="6">
    <source>
        <dbReference type="ARBA" id="ARBA00023136"/>
    </source>
</evidence>
<keyword evidence="5 10" id="KW-1133">Transmembrane helix</keyword>
<evidence type="ECO:0000256" key="9">
    <source>
        <dbReference type="ARBA" id="ARBA00037605"/>
    </source>
</evidence>
<feature type="transmembrane region" description="Helical" evidence="10">
    <location>
        <begin position="85"/>
        <end position="103"/>
    </location>
</feature>
<feature type="transmembrane region" description="Helical" evidence="10">
    <location>
        <begin position="12"/>
        <end position="34"/>
    </location>
</feature>
<dbReference type="PANTHER" id="PTHR11360">
    <property type="entry name" value="MONOCARBOXYLATE TRANSPORTER"/>
    <property type="match status" value="1"/>
</dbReference>
<feature type="transmembrane region" description="Helical" evidence="10">
    <location>
        <begin position="847"/>
        <end position="864"/>
    </location>
</feature>
<dbReference type="CDD" id="cd17352">
    <property type="entry name" value="MFS_MCT_SLC16"/>
    <property type="match status" value="1"/>
</dbReference>
<reference evidence="13" key="2">
    <citation type="submission" date="2025-08" db="UniProtKB">
        <authorList>
            <consortium name="RefSeq"/>
        </authorList>
    </citation>
    <scope>IDENTIFICATION</scope>
    <source>
        <strain evidence="13">S238N-H82</strain>
        <tissue evidence="13">Testes</tissue>
    </source>
</reference>
<dbReference type="PROSITE" id="PS50850">
    <property type="entry name" value="MFS"/>
    <property type="match status" value="2"/>
</dbReference>
<feature type="transmembrane region" description="Helical" evidence="10">
    <location>
        <begin position="552"/>
        <end position="571"/>
    </location>
</feature>
<dbReference type="InterPro" id="IPR011701">
    <property type="entry name" value="MFS"/>
</dbReference>
<name>A0A9J7N740_BRAFL</name>
<dbReference type="OrthoDB" id="10047825at2759"/>
<feature type="transmembrane region" description="Helical" evidence="10">
    <location>
        <begin position="907"/>
        <end position="926"/>
    </location>
</feature>
<sequence>MSRKQSVNKPPDGGWGWMVVLSTFLVHVIALGSVKSLGVFYAEFREVFQESAGNTSFISSVFVAAVLFCSPIASALSNLTSCRTVVMAGGVISAVGLGVSYFAQSVVHLIITIGLITGFGFSLMYSPSLAMVGKYFHKRHATANGIAISGTGVSMFVLSPLFQFLIDEFWWNGALLIFAAMALNGCVCGALLRPLHLKDADKDNEVKSEDEEVADSSKTCKTIIPFCQKVLEMFDVTLLKSGPFLVYNLSLFALMLGSSIIFVHLVAHAQSLGVEKTQAAFLPSILGMVEAVARPISGWLSDRLPVRKLYFYMVGCVGLGICNIAIPHSPTYAALVACMVFYGISSGTFYPLIAVLVREYSGVSRISGGLGWAFVFQGAGFLLGQPIAGWLYDATGNYDMSFYAAATFIFVSVVVLLLLVPKKGKSWALESGKPAADVPHDECDGVVALRARQLPDVTVITEGQTNPVFQSEIWDSGNEIGQIHHVIGRNTHIVGSFSQLFVPLHVRQDVFRDSRRVSGLKTCQDASSYLILGQRQIHLSSMQSADNPPEGGWGWMVVLSTFLVHVIALGATKSLGVFYVEFREVFQDGAGNTSFISSVFAATTFICSPIASALSNLTSCRTVVMAGSVISAVGLGVSYFAKSVVHLIITIGLITGFGFSLMYSPSLAMVGKYFHKRHATANGIAISGAGVSMFVLSPLFQFLIDEFRWNGALLIFAAMALNGCVCGALLRPLHLKDADKDNDGKSEDEEVADSSKACKTIIPFCQAVLEMFDVTLLKSGPFLVYNLSLFALMLGNSMIFVHLVAHAEALGVEKTQAAFLPSILGMVEAVARPISGWLSDRLPVRKLYFYMVGCVGLAICNIAIPHLPTYAALVACMVFYGISSGIFYPLIAVLVREYSGVSRISGGLGWAFVFQGAGFLLGQPIAGWLYDATGNYDMSFYAAATFIFVSVVVLLLLVPKKGKSWALESGKPAPDVPHDECDGVVGLQARQLPDVTVTIEGQTNPAFQSEM</sequence>
<comment type="catalytic activity">
    <reaction evidence="8">
        <text>guanidinoacetate(in) = guanidinoacetate(out)</text>
        <dbReference type="Rhea" id="RHEA:73047"/>
        <dbReference type="ChEBI" id="CHEBI:57742"/>
    </reaction>
</comment>
<dbReference type="InterPro" id="IPR036259">
    <property type="entry name" value="MFS_trans_sf"/>
</dbReference>
<dbReference type="GO" id="GO:0022857">
    <property type="term" value="F:transmembrane transporter activity"/>
    <property type="evidence" value="ECO:0000318"/>
    <property type="project" value="GO_Central"/>
</dbReference>
<dbReference type="GO" id="GO:0015881">
    <property type="term" value="P:creatine transmembrane transport"/>
    <property type="evidence" value="ECO:0000318"/>
    <property type="project" value="GO_Central"/>
</dbReference>
<feature type="transmembrane region" description="Helical" evidence="10">
    <location>
        <begin position="683"/>
        <end position="704"/>
    </location>
</feature>
<dbReference type="PANTHER" id="PTHR11360:SF318">
    <property type="entry name" value="MONOCARBOXYLATE TRANSPORTER 12"/>
    <property type="match status" value="1"/>
</dbReference>
<evidence type="ECO:0000256" key="4">
    <source>
        <dbReference type="ARBA" id="ARBA00022692"/>
    </source>
</evidence>
<feature type="transmembrane region" description="Helical" evidence="10">
    <location>
        <begin position="144"/>
        <end position="163"/>
    </location>
</feature>
<dbReference type="AlphaFoldDB" id="A0A9J7N740"/>
<feature type="domain" description="Major facilitator superfamily (MFS) profile" evidence="11">
    <location>
        <begin position="19"/>
        <end position="424"/>
    </location>
</feature>
<gene>
    <name evidence="13" type="primary">LOC118426925</name>
</gene>
<evidence type="ECO:0000313" key="12">
    <source>
        <dbReference type="Proteomes" id="UP000001554"/>
    </source>
</evidence>
<feature type="transmembrane region" description="Helical" evidence="10">
    <location>
        <begin position="369"/>
        <end position="388"/>
    </location>
</feature>
<feature type="transmembrane region" description="Helical" evidence="10">
    <location>
        <begin position="244"/>
        <end position="267"/>
    </location>
</feature>
<keyword evidence="4 10" id="KW-0812">Transmembrane</keyword>
<comment type="catalytic activity">
    <reaction evidence="7">
        <text>creatine(in) = creatine(out)</text>
        <dbReference type="Rhea" id="RHEA:73043"/>
        <dbReference type="ChEBI" id="CHEBI:57947"/>
    </reaction>
</comment>